<dbReference type="eggNOG" id="ENOG5032RMA">
    <property type="taxonomic scope" value="Bacteria"/>
</dbReference>
<protein>
    <recommendedName>
        <fullName evidence="3">Gluconate 2-dehydrogenase subunit 3</fullName>
    </recommendedName>
</protein>
<accession>B0TCC1</accession>
<evidence type="ECO:0008006" key="3">
    <source>
        <dbReference type="Google" id="ProtNLM"/>
    </source>
</evidence>
<evidence type="ECO:0000313" key="1">
    <source>
        <dbReference type="EMBL" id="ABZ85309.1"/>
    </source>
</evidence>
<dbReference type="RefSeq" id="WP_012283791.1">
    <property type="nucleotide sequence ID" value="NC_010337.2"/>
</dbReference>
<dbReference type="AlphaFoldDB" id="B0TCC1"/>
<dbReference type="HOGENOM" id="CLU_102501_0_0_9"/>
<gene>
    <name evidence="1" type="ORF">HM1_2780</name>
</gene>
<dbReference type="STRING" id="498761.HM1_2780"/>
<proteinExistence type="predicted"/>
<reference evidence="1 2" key="1">
    <citation type="journal article" date="2008" name="J. Bacteriol.">
        <title>The genome of Heliobacterium modesticaldum, a phototrophic representative of the Firmicutes containing the simplest photosynthetic apparatus.</title>
        <authorList>
            <person name="Sattley W.M."/>
            <person name="Madigan M.T."/>
            <person name="Swingley W.D."/>
            <person name="Cheung P.C."/>
            <person name="Clocksin K.M."/>
            <person name="Conrad A.L."/>
            <person name="Dejesa L.C."/>
            <person name="Honchak B.M."/>
            <person name="Jung D.O."/>
            <person name="Karbach L.E."/>
            <person name="Kurdoglu A."/>
            <person name="Lahiri S."/>
            <person name="Mastrian S.D."/>
            <person name="Page L.E."/>
            <person name="Taylor H.L."/>
            <person name="Wang Z.T."/>
            <person name="Raymond J."/>
            <person name="Chen M."/>
            <person name="Blankenship R.E."/>
            <person name="Touchman J.W."/>
        </authorList>
    </citation>
    <scope>NUCLEOTIDE SEQUENCE [LARGE SCALE GENOMIC DNA]</scope>
    <source>
        <strain evidence="2">ATCC 51547 / Ice1</strain>
    </source>
</reference>
<evidence type="ECO:0000313" key="2">
    <source>
        <dbReference type="Proteomes" id="UP000008550"/>
    </source>
</evidence>
<sequence length="216" mass="24760">MTVKTIYPDYDVMRESPHWDENTRVLVEKRLQPSAVPRVFTPLEFSILKAVIGRLVDEGDENLLARVAGQLDCHLAEKQGQGYHPVTQPPEEQLLRGGLAWLDATALQLYQRSFLQLAPWEMDDILGKAQRGEVTWTGLSSKDFFKKMLRTAIDFFYSQPEIWSEIGYGGPAYPRGYYRIEYGLKDPWEPRLDPARVEERAKARGQARCGGLTDER</sequence>
<dbReference type="Proteomes" id="UP000008550">
    <property type="component" value="Chromosome"/>
</dbReference>
<dbReference type="InterPro" id="IPR027056">
    <property type="entry name" value="Gluconate_2DH_su3"/>
</dbReference>
<dbReference type="OrthoDB" id="63962at2"/>
<dbReference type="Pfam" id="PF13618">
    <property type="entry name" value="Gluconate_2-dh3"/>
    <property type="match status" value="1"/>
</dbReference>
<dbReference type="KEGG" id="hmo:HM1_2780"/>
<name>B0TCC1_HELMI</name>
<dbReference type="EMBL" id="CP000930">
    <property type="protein sequence ID" value="ABZ85309.1"/>
    <property type="molecule type" value="Genomic_DNA"/>
</dbReference>
<keyword evidence="2" id="KW-1185">Reference proteome</keyword>
<organism evidence="1 2">
    <name type="scientific">Heliobacterium modesticaldum (strain ATCC 51547 / Ice1)</name>
    <dbReference type="NCBI Taxonomy" id="498761"/>
    <lineage>
        <taxon>Bacteria</taxon>
        <taxon>Bacillati</taxon>
        <taxon>Bacillota</taxon>
        <taxon>Clostridia</taxon>
        <taxon>Eubacteriales</taxon>
        <taxon>Heliobacteriaceae</taxon>
        <taxon>Heliomicrobium</taxon>
    </lineage>
</organism>